<comment type="similarity">
    <text evidence="2">Belongs to the UTP14 family.</text>
</comment>
<accession>A0A0K0F770</accession>
<evidence type="ECO:0000313" key="7">
    <source>
        <dbReference type="Proteomes" id="UP000035680"/>
    </source>
</evidence>
<dbReference type="STRING" id="75913.A0A0K0F770"/>
<keyword evidence="5" id="KW-0175">Coiled coil</keyword>
<feature type="compositionally biased region" description="Acidic residues" evidence="6">
    <location>
        <begin position="522"/>
        <end position="531"/>
    </location>
</feature>
<evidence type="ECO:0000256" key="6">
    <source>
        <dbReference type="SAM" id="MobiDB-lite"/>
    </source>
</evidence>
<feature type="coiled-coil region" evidence="5">
    <location>
        <begin position="187"/>
        <end position="220"/>
    </location>
</feature>
<keyword evidence="3" id="KW-0597">Phosphoprotein</keyword>
<dbReference type="GO" id="GO:0006364">
    <property type="term" value="P:rRNA processing"/>
    <property type="evidence" value="ECO:0007669"/>
    <property type="project" value="InterPro"/>
</dbReference>
<keyword evidence="4" id="KW-0539">Nucleus</keyword>
<dbReference type="WBParaSite" id="SVE_0466600.1">
    <property type="protein sequence ID" value="SVE_0466600.1"/>
    <property type="gene ID" value="SVE_0466600"/>
</dbReference>
<proteinExistence type="inferred from homology"/>
<dbReference type="PANTHER" id="PTHR14150">
    <property type="entry name" value="U3 SMALL NUCLEOLAR RNA-ASSOCIATED PROTEIN 14"/>
    <property type="match status" value="1"/>
</dbReference>
<organism evidence="7 8">
    <name type="scientific">Strongyloides venezuelensis</name>
    <name type="common">Threadworm</name>
    <dbReference type="NCBI Taxonomy" id="75913"/>
    <lineage>
        <taxon>Eukaryota</taxon>
        <taxon>Metazoa</taxon>
        <taxon>Ecdysozoa</taxon>
        <taxon>Nematoda</taxon>
        <taxon>Chromadorea</taxon>
        <taxon>Rhabditida</taxon>
        <taxon>Tylenchina</taxon>
        <taxon>Panagrolaimomorpha</taxon>
        <taxon>Strongyloidoidea</taxon>
        <taxon>Strongyloididae</taxon>
        <taxon>Strongyloides</taxon>
    </lineage>
</organism>
<evidence type="ECO:0000313" key="8">
    <source>
        <dbReference type="WBParaSite" id="SVE_0466600.1"/>
    </source>
</evidence>
<comment type="subcellular location">
    <subcellularLocation>
        <location evidence="1">Nucleus</location>
        <location evidence="1">Nucleolus</location>
    </subcellularLocation>
</comment>
<reference evidence="7" key="1">
    <citation type="submission" date="2014-07" db="EMBL/GenBank/DDBJ databases">
        <authorList>
            <person name="Martin A.A"/>
            <person name="De Silva N."/>
        </authorList>
    </citation>
    <scope>NUCLEOTIDE SEQUENCE</scope>
</reference>
<dbReference type="PANTHER" id="PTHR14150:SF12">
    <property type="entry name" value="U3 SMALL NUCLEOLAR RNA-ASSOCIATED PROTEIN 14 HOMOLOG A"/>
    <property type="match status" value="1"/>
</dbReference>
<dbReference type="AlphaFoldDB" id="A0A0K0F770"/>
<reference evidence="8" key="2">
    <citation type="submission" date="2015-08" db="UniProtKB">
        <authorList>
            <consortium name="WormBaseParasite"/>
        </authorList>
    </citation>
    <scope>IDENTIFICATION</scope>
</reference>
<dbReference type="InterPro" id="IPR006709">
    <property type="entry name" value="SSU_processome_Utp14"/>
</dbReference>
<dbReference type="Pfam" id="PF04615">
    <property type="entry name" value="Utp14"/>
    <property type="match status" value="1"/>
</dbReference>
<sequence length="749" mass="86460">MSEWESEEEFDDLKHKQLLESFFKNDNSKGKKKAFQLKKGSEEKVNIADMLSALKGKKGLDVVKKNFGIHTTKDLKKIQDKCLSNEENRGKGLKSKTLVAPMHKHAQDKIQAQVAYCDIKMELGEWNQVVSSNRVAEQIKFPLDQEKLHNLGNAERLEGKIPRTSLEQKMQQIISGSKNILDNNRPYTEAEEELLKAMDLKEAEEKIKKLQRERKLMSFRAAKNKYKAKIKSKTYHRIQNRSKRRKLVKEFEELVTKDPEAAKEKLAEIEKDRLLERATLRHRTTGKWNRNLIKYAARNEGVRKILQEHIRFGKELKAKLLGIDQDELSESEGEGENNNEEIEKKDYQTFMSMVAEEASKEAKKVDKKDETIVSALLDGEKNPWLKKGLLKLRKAMKAKEEEKRGFVTKVNDKRKKEIVKEMDLDEGWTIVGPKDEEYVVSKEDVIENDYEDVEVGKDEVEDNEEDIKFEDEEIESEEDITKQESSGKTIDEIFDEYFDSLITTTKLEEEAEDAMDISNKLDDEEDDEPEAVDVPSCSLKRKKEDSLDNNESKKLKSTIDISLDPSKYLNLVTNHIEAVDDKINEHLDDGTRIHSLDQTNLITEAFEDDDVISEFEKHKAKIEDEEREKDIDLTLHGWGSWTGAGIETKSKKEFVLKAPKKIRKDSNKHGIIIRQNVDSSIEKFQPDDVPFPYTSAKVYEAVIRQPIGMDWNTVSTNKELTTPNVLTRLGKIIRPISKDTLKKSIKQSK</sequence>
<evidence type="ECO:0000256" key="3">
    <source>
        <dbReference type="ARBA" id="ARBA00022553"/>
    </source>
</evidence>
<keyword evidence="7" id="KW-1185">Reference proteome</keyword>
<evidence type="ECO:0000256" key="1">
    <source>
        <dbReference type="ARBA" id="ARBA00004604"/>
    </source>
</evidence>
<name>A0A0K0F770_STRVS</name>
<evidence type="ECO:0000256" key="2">
    <source>
        <dbReference type="ARBA" id="ARBA00007774"/>
    </source>
</evidence>
<evidence type="ECO:0000256" key="4">
    <source>
        <dbReference type="ARBA" id="ARBA00023242"/>
    </source>
</evidence>
<feature type="region of interest" description="Disordered" evidence="6">
    <location>
        <begin position="519"/>
        <end position="545"/>
    </location>
</feature>
<dbReference type="Proteomes" id="UP000035680">
    <property type="component" value="Unassembled WGS sequence"/>
</dbReference>
<evidence type="ECO:0000256" key="5">
    <source>
        <dbReference type="SAM" id="Coils"/>
    </source>
</evidence>
<protein>
    <submittedName>
        <fullName evidence="8">U3 small nucleolar RNA-associated protein 14 homolog A (inferred by orthology to a human protein)</fullName>
    </submittedName>
</protein>
<dbReference type="GO" id="GO:0032040">
    <property type="term" value="C:small-subunit processome"/>
    <property type="evidence" value="ECO:0007669"/>
    <property type="project" value="InterPro"/>
</dbReference>